<comment type="caution">
    <text evidence="1">The sequence shown here is derived from an EMBL/GenBank/DDBJ whole genome shotgun (WGS) entry which is preliminary data.</text>
</comment>
<dbReference type="RefSeq" id="WP_067449222.1">
    <property type="nucleotide sequence ID" value="NZ_SMFR01000001.1"/>
</dbReference>
<dbReference type="Gene3D" id="3.40.50.10600">
    <property type="entry name" value="SpoIIaa-like domains"/>
    <property type="match status" value="1"/>
</dbReference>
<proteinExistence type="predicted"/>
<sequence>MPLQPIADLPDATIGFRARGKVHAEDYVKVLDPAIRKAVEQGKPVNLVYVLGEDFDGYSLGAMAKDLELVKVPREAWGRIALVTDHRMLGEAVHLFGFLIPAQVRVFALADESAALAWVR</sequence>
<gene>
    <name evidence="1" type="ORF">DFR71_0339</name>
</gene>
<keyword evidence="2" id="KW-1185">Reference proteome</keyword>
<reference evidence="1 2" key="1">
    <citation type="submission" date="2019-03" db="EMBL/GenBank/DDBJ databases">
        <title>Genomic Encyclopedia of Type Strains, Phase IV (KMG-IV): sequencing the most valuable type-strain genomes for metagenomic binning, comparative biology and taxonomic classification.</title>
        <authorList>
            <person name="Goeker M."/>
        </authorList>
    </citation>
    <scope>NUCLEOTIDE SEQUENCE [LARGE SCALE GENOMIC DNA]</scope>
    <source>
        <strain evidence="1 2">DSM 44684</strain>
    </source>
</reference>
<protein>
    <submittedName>
        <fullName evidence="1">SpoIIAA-like protein</fullName>
    </submittedName>
</protein>
<name>A0A4R1FZS9_9NOCA</name>
<dbReference type="EMBL" id="SMFR01000001">
    <property type="protein sequence ID" value="TCJ99364.1"/>
    <property type="molecule type" value="Genomic_DNA"/>
</dbReference>
<dbReference type="STRING" id="1210063.GCA_001612665_02357"/>
<dbReference type="OrthoDB" id="4729899at2"/>
<dbReference type="SUPFAM" id="SSF52091">
    <property type="entry name" value="SpoIIaa-like"/>
    <property type="match status" value="1"/>
</dbReference>
<evidence type="ECO:0000313" key="2">
    <source>
        <dbReference type="Proteomes" id="UP000294856"/>
    </source>
</evidence>
<organism evidence="1 2">
    <name type="scientific">Nocardia alba</name>
    <dbReference type="NCBI Taxonomy" id="225051"/>
    <lineage>
        <taxon>Bacteria</taxon>
        <taxon>Bacillati</taxon>
        <taxon>Actinomycetota</taxon>
        <taxon>Actinomycetes</taxon>
        <taxon>Mycobacteriales</taxon>
        <taxon>Nocardiaceae</taxon>
        <taxon>Nocardia</taxon>
    </lineage>
</organism>
<accession>A0A4R1FZS9</accession>
<dbReference type="InterPro" id="IPR038396">
    <property type="entry name" value="SpoIIAA-like_sf"/>
</dbReference>
<dbReference type="Proteomes" id="UP000294856">
    <property type="component" value="Unassembled WGS sequence"/>
</dbReference>
<dbReference type="Pfam" id="PF11964">
    <property type="entry name" value="SpoIIAA-like"/>
    <property type="match status" value="1"/>
</dbReference>
<dbReference type="InterPro" id="IPR021866">
    <property type="entry name" value="SpoIIAA-like"/>
</dbReference>
<evidence type="ECO:0000313" key="1">
    <source>
        <dbReference type="EMBL" id="TCJ99364.1"/>
    </source>
</evidence>
<dbReference type="AlphaFoldDB" id="A0A4R1FZS9"/>
<dbReference type="InterPro" id="IPR036513">
    <property type="entry name" value="STAS_dom_sf"/>
</dbReference>